<dbReference type="GO" id="GO:0035438">
    <property type="term" value="F:cyclic-di-GMP binding"/>
    <property type="evidence" value="ECO:0007669"/>
    <property type="project" value="InterPro"/>
</dbReference>
<accession>A0A3B0R0Y6</accession>
<dbReference type="AlphaFoldDB" id="A0A3B0R0Y6"/>
<dbReference type="SUPFAM" id="SSF141371">
    <property type="entry name" value="PilZ domain-like"/>
    <property type="match status" value="1"/>
</dbReference>
<gene>
    <name evidence="2" type="ORF">MNBD_DELTA01-1312</name>
</gene>
<organism evidence="2">
    <name type="scientific">hydrothermal vent metagenome</name>
    <dbReference type="NCBI Taxonomy" id="652676"/>
    <lineage>
        <taxon>unclassified sequences</taxon>
        <taxon>metagenomes</taxon>
        <taxon>ecological metagenomes</taxon>
    </lineage>
</organism>
<dbReference type="Pfam" id="PF07238">
    <property type="entry name" value="PilZ"/>
    <property type="match status" value="1"/>
</dbReference>
<evidence type="ECO:0000313" key="2">
    <source>
        <dbReference type="EMBL" id="VAV85387.1"/>
    </source>
</evidence>
<dbReference type="EMBL" id="UOEA01000086">
    <property type="protein sequence ID" value="VAV85387.1"/>
    <property type="molecule type" value="Genomic_DNA"/>
</dbReference>
<feature type="domain" description="PilZ" evidence="1">
    <location>
        <begin position="3"/>
        <end position="95"/>
    </location>
</feature>
<dbReference type="Gene3D" id="2.40.10.220">
    <property type="entry name" value="predicted glycosyltransferase like domains"/>
    <property type="match status" value="1"/>
</dbReference>
<protein>
    <recommendedName>
        <fullName evidence="1">PilZ domain-containing protein</fullName>
    </recommendedName>
</protein>
<name>A0A3B0R0Y6_9ZZZZ</name>
<sequence length="108" mass="12426">MAEKRDSRRVAFRNVVRFGPNTPPEFTSFAVDLSETGVCIKTIKVFRPGTKLYITIEFDGKPFHCEGIVMWAKKAPPSLVRHVKNGMGIRFTEVDYDLIKIYMDKLRT</sequence>
<evidence type="ECO:0000259" key="1">
    <source>
        <dbReference type="Pfam" id="PF07238"/>
    </source>
</evidence>
<proteinExistence type="predicted"/>
<dbReference type="InterPro" id="IPR009875">
    <property type="entry name" value="PilZ_domain"/>
</dbReference>
<reference evidence="2" key="1">
    <citation type="submission" date="2018-06" db="EMBL/GenBank/DDBJ databases">
        <authorList>
            <person name="Zhirakovskaya E."/>
        </authorList>
    </citation>
    <scope>NUCLEOTIDE SEQUENCE</scope>
</reference>